<name>A0A418W0T9_9PROT</name>
<comment type="caution">
    <text evidence="2">The sequence shown here is derived from an EMBL/GenBank/DDBJ whole genome shotgun (WGS) entry which is preliminary data.</text>
</comment>
<reference evidence="2 3" key="1">
    <citation type="submission" date="2018-09" db="EMBL/GenBank/DDBJ databases">
        <authorList>
            <person name="Zhu H."/>
        </authorList>
    </citation>
    <scope>NUCLEOTIDE SEQUENCE [LARGE SCALE GENOMIC DNA]</scope>
    <source>
        <strain evidence="2 3">K2W22B-5</strain>
    </source>
</reference>
<feature type="region of interest" description="Disordered" evidence="1">
    <location>
        <begin position="91"/>
        <end position="125"/>
    </location>
</feature>
<evidence type="ECO:0000256" key="1">
    <source>
        <dbReference type="SAM" id="MobiDB-lite"/>
    </source>
</evidence>
<accession>A0A418W0T9</accession>
<protein>
    <submittedName>
        <fullName evidence="2">Uncharacterized protein</fullName>
    </submittedName>
</protein>
<evidence type="ECO:0000313" key="2">
    <source>
        <dbReference type="EMBL" id="RJF83636.1"/>
    </source>
</evidence>
<dbReference type="RefSeq" id="WP_119829275.1">
    <property type="nucleotide sequence ID" value="NZ_QYUL01000001.1"/>
</dbReference>
<dbReference type="AlphaFoldDB" id="A0A418W0T9"/>
<dbReference type="Proteomes" id="UP000283458">
    <property type="component" value="Unassembled WGS sequence"/>
</dbReference>
<organism evidence="2 3">
    <name type="scientific">Azospirillum cavernae</name>
    <dbReference type="NCBI Taxonomy" id="2320860"/>
    <lineage>
        <taxon>Bacteria</taxon>
        <taxon>Pseudomonadati</taxon>
        <taxon>Pseudomonadota</taxon>
        <taxon>Alphaproteobacteria</taxon>
        <taxon>Rhodospirillales</taxon>
        <taxon>Azospirillaceae</taxon>
        <taxon>Azospirillum</taxon>
    </lineage>
</organism>
<keyword evidence="3" id="KW-1185">Reference proteome</keyword>
<dbReference type="EMBL" id="QYUL01000001">
    <property type="protein sequence ID" value="RJF83636.1"/>
    <property type="molecule type" value="Genomic_DNA"/>
</dbReference>
<gene>
    <name evidence="2" type="ORF">D3877_03025</name>
</gene>
<evidence type="ECO:0000313" key="3">
    <source>
        <dbReference type="Proteomes" id="UP000283458"/>
    </source>
</evidence>
<sequence>MIPSAYVGGPLADAVIHAEAGVAEHIDVDAYLRARGFVHGRLTKGETPGFDAALRFLVGDATDSAPSSPVEAMPHWQADLILLPQERAEPFASPSASLERDARTPDQNSWAPPHYVDIDFDGSLN</sequence>
<proteinExistence type="predicted"/>